<dbReference type="Pfam" id="PF23216">
    <property type="entry name" value="WHD_CYT4"/>
    <property type="match status" value="1"/>
</dbReference>
<comment type="caution">
    <text evidence="2">The sequence shown here is derived from an EMBL/GenBank/DDBJ whole genome shotgun (WGS) entry which is preliminary data.</text>
</comment>
<dbReference type="InterPro" id="IPR001900">
    <property type="entry name" value="RNase_II/R"/>
</dbReference>
<dbReference type="STRING" id="42249.A0A317SYZ6"/>
<dbReference type="GO" id="GO:0000175">
    <property type="term" value="F:3'-5'-RNA exonuclease activity"/>
    <property type="evidence" value="ECO:0007669"/>
    <property type="project" value="TreeGrafter"/>
</dbReference>
<accession>A0A317SYZ6</accession>
<dbReference type="EMBL" id="PYWC01000010">
    <property type="protein sequence ID" value="PWW79090.1"/>
    <property type="molecule type" value="Genomic_DNA"/>
</dbReference>
<dbReference type="InterPro" id="IPR012340">
    <property type="entry name" value="NA-bd_OB-fold"/>
</dbReference>
<dbReference type="Pfam" id="PF00773">
    <property type="entry name" value="RNB"/>
    <property type="match status" value="1"/>
</dbReference>
<sequence length="792" mass="89471">MGDIPRQEADPGDIAAPRSVTGDILEPVRQFGAAAASLYAEHRPAFDGLYAKWADETEERKITLFEAAEMAFGVGCDQDPNYNAMLYAMHTALMGDGLHFMGDRGMHRATNVFRVRSKREIRMIDFVTKLIRKTADEQQSTDKSGQKAAEVTGRKIMAKFIEKANYLIDLSREYEKEVLVGRKKGAPFVETEEIEELKWDENDKFFIEYVKARVLKYGLQKTPIDGLAPVILKATNRYGEVLDALTADTFLREIGAWSKWENTSLHQSDLDLPGLGRSELGDKDENRFQDLDRVGAIKELGFTDVMHNVRKDWGDLEVFTIDDPDAYEIDDGVSLQRVSDTENWVHVHIANPTAFIPEDHWITEIAKRRATSHYLPDKVYKMLPGAITGVFLGVAPNKPVMSISIKVNDNGEILDYNIQAGFVRKVKRTTYDAVDLALGSYKTIKFNVDLRIGGFPKNPGVAPGPGEFTPHQVRDLRKLRDIALAVRRRRTRDGLIAASSVIPQVEVDNGLGSQNHPYHSSYPVLYRGHPAVRLTVADSMDVEYRDSQLMVSEMMSLANNVASIWSRERDLAMPYRVMEYDYRRPDVVKAIEETVLPRRTDLGCPPFESTIRWLMLLGQTRLQARPGPHMLMGLPTGYAKTTSPLRRYSDMLAQYQIQSVLLEQSPKTTAQLEPILASTQRTERTAKHISKEASRFWSAVAIKHAWETGLEKHKFPKKLSFLVMEKHSFPTPCNGLVRELGLVGKMCFADRRDEDKVRVGDVVGVKICDVKLSERYVWFEFTGVVEVPALGV</sequence>
<feature type="domain" description="RNB" evidence="1">
    <location>
        <begin position="310"/>
        <end position="663"/>
    </location>
</feature>
<dbReference type="GO" id="GO:0006402">
    <property type="term" value="P:mRNA catabolic process"/>
    <property type="evidence" value="ECO:0007669"/>
    <property type="project" value="TreeGrafter"/>
</dbReference>
<dbReference type="PANTHER" id="PTHR23355">
    <property type="entry name" value="RIBONUCLEASE"/>
    <property type="match status" value="1"/>
</dbReference>
<gene>
    <name evidence="2" type="ORF">C7212DRAFT_272499</name>
</gene>
<dbReference type="SMART" id="SM00955">
    <property type="entry name" value="RNB"/>
    <property type="match status" value="1"/>
</dbReference>
<dbReference type="AlphaFoldDB" id="A0A317SYZ6"/>
<protein>
    <submittedName>
        <fullName evidence="2">RNB-domain-containing protein</fullName>
    </submittedName>
</protein>
<evidence type="ECO:0000313" key="2">
    <source>
        <dbReference type="EMBL" id="PWW79090.1"/>
    </source>
</evidence>
<dbReference type="OrthoDB" id="2285229at2759"/>
<reference evidence="2 3" key="1">
    <citation type="submission" date="2018-03" db="EMBL/GenBank/DDBJ databases">
        <title>Genomes of Pezizomycetes fungi and the evolution of truffles.</title>
        <authorList>
            <person name="Murat C."/>
            <person name="Payen T."/>
            <person name="Noel B."/>
            <person name="Kuo A."/>
            <person name="Martin F.M."/>
        </authorList>
    </citation>
    <scope>NUCLEOTIDE SEQUENCE [LARGE SCALE GENOMIC DNA]</scope>
    <source>
        <strain evidence="2">091103-1</strain>
    </source>
</reference>
<dbReference type="GO" id="GO:0003723">
    <property type="term" value="F:RNA binding"/>
    <property type="evidence" value="ECO:0007669"/>
    <property type="project" value="InterPro"/>
</dbReference>
<keyword evidence="3" id="KW-1185">Reference proteome</keyword>
<dbReference type="InterPro" id="IPR050180">
    <property type="entry name" value="RNR_Ribonuclease"/>
</dbReference>
<dbReference type="SUPFAM" id="SSF50249">
    <property type="entry name" value="Nucleic acid-binding proteins"/>
    <property type="match status" value="1"/>
</dbReference>
<organism evidence="2 3">
    <name type="scientific">Tuber magnatum</name>
    <name type="common">white Piedmont truffle</name>
    <dbReference type="NCBI Taxonomy" id="42249"/>
    <lineage>
        <taxon>Eukaryota</taxon>
        <taxon>Fungi</taxon>
        <taxon>Dikarya</taxon>
        <taxon>Ascomycota</taxon>
        <taxon>Pezizomycotina</taxon>
        <taxon>Pezizomycetes</taxon>
        <taxon>Pezizales</taxon>
        <taxon>Tuberaceae</taxon>
        <taxon>Tuber</taxon>
    </lineage>
</organism>
<evidence type="ECO:0000259" key="1">
    <source>
        <dbReference type="SMART" id="SM00955"/>
    </source>
</evidence>
<dbReference type="GO" id="GO:0000932">
    <property type="term" value="C:P-body"/>
    <property type="evidence" value="ECO:0007669"/>
    <property type="project" value="TreeGrafter"/>
</dbReference>
<proteinExistence type="predicted"/>
<dbReference type="Proteomes" id="UP000246991">
    <property type="component" value="Unassembled WGS sequence"/>
</dbReference>
<dbReference type="InterPro" id="IPR056624">
    <property type="entry name" value="WH_CYT4"/>
</dbReference>
<name>A0A317SYZ6_9PEZI</name>
<evidence type="ECO:0000313" key="3">
    <source>
        <dbReference type="Proteomes" id="UP000246991"/>
    </source>
</evidence>
<dbReference type="PANTHER" id="PTHR23355:SF65">
    <property type="entry name" value="EXORIBONUCLEASE CYT-4, PUTATIVE (AFU_ORTHOLOGUE AFUA_7G01550)-RELATED"/>
    <property type="match status" value="1"/>
</dbReference>